<keyword evidence="1" id="KW-0812">Transmembrane</keyword>
<proteinExistence type="predicted"/>
<keyword evidence="1" id="KW-0472">Membrane</keyword>
<protein>
    <submittedName>
        <fullName evidence="2">Uncharacterized protein</fullName>
    </submittedName>
</protein>
<name>A0AAD8XIM8_GLOAC</name>
<feature type="transmembrane region" description="Helical" evidence="1">
    <location>
        <begin position="53"/>
        <end position="75"/>
    </location>
</feature>
<feature type="transmembrane region" description="Helical" evidence="1">
    <location>
        <begin position="81"/>
        <end position="99"/>
    </location>
</feature>
<dbReference type="EMBL" id="JAHMHS010000020">
    <property type="protein sequence ID" value="KAK1727951.1"/>
    <property type="molecule type" value="Genomic_DNA"/>
</dbReference>
<comment type="caution">
    <text evidence="2">The sequence shown here is derived from an EMBL/GenBank/DDBJ whole genome shotgun (WGS) entry which is preliminary data.</text>
</comment>
<organism evidence="2 3">
    <name type="scientific">Glomerella acutata</name>
    <name type="common">Colletotrichum acutatum</name>
    <dbReference type="NCBI Taxonomy" id="27357"/>
    <lineage>
        <taxon>Eukaryota</taxon>
        <taxon>Fungi</taxon>
        <taxon>Dikarya</taxon>
        <taxon>Ascomycota</taxon>
        <taxon>Pezizomycotina</taxon>
        <taxon>Sordariomycetes</taxon>
        <taxon>Hypocreomycetidae</taxon>
        <taxon>Glomerellales</taxon>
        <taxon>Glomerellaceae</taxon>
        <taxon>Colletotrichum</taxon>
        <taxon>Colletotrichum acutatum species complex</taxon>
    </lineage>
</organism>
<evidence type="ECO:0000256" key="1">
    <source>
        <dbReference type="SAM" id="Phobius"/>
    </source>
</evidence>
<dbReference type="RefSeq" id="XP_060368006.1">
    <property type="nucleotide sequence ID" value="XM_060507605.1"/>
</dbReference>
<dbReference type="AlphaFoldDB" id="A0AAD8XIM8"/>
<evidence type="ECO:0000313" key="3">
    <source>
        <dbReference type="Proteomes" id="UP001244207"/>
    </source>
</evidence>
<reference evidence="2" key="1">
    <citation type="submission" date="2021-12" db="EMBL/GenBank/DDBJ databases">
        <title>Comparative genomics, transcriptomics and evolutionary studies reveal genomic signatures of adaptation to plant cell wall in hemibiotrophic fungi.</title>
        <authorList>
            <consortium name="DOE Joint Genome Institute"/>
            <person name="Baroncelli R."/>
            <person name="Diaz J.F."/>
            <person name="Benocci T."/>
            <person name="Peng M."/>
            <person name="Battaglia E."/>
            <person name="Haridas S."/>
            <person name="Andreopoulos W."/>
            <person name="Labutti K."/>
            <person name="Pangilinan J."/>
            <person name="Floch G.L."/>
            <person name="Makela M.R."/>
            <person name="Henrissat B."/>
            <person name="Grigoriev I.V."/>
            <person name="Crouch J.A."/>
            <person name="De Vries R.P."/>
            <person name="Sukno S.A."/>
            <person name="Thon M.R."/>
        </authorList>
    </citation>
    <scope>NUCLEOTIDE SEQUENCE</scope>
    <source>
        <strain evidence="2">CBS 112980</strain>
    </source>
</reference>
<gene>
    <name evidence="2" type="ORF">BDZ83DRAFT_610754</name>
</gene>
<keyword evidence="3" id="KW-1185">Reference proteome</keyword>
<keyword evidence="1" id="KW-1133">Transmembrane helix</keyword>
<dbReference type="Proteomes" id="UP001244207">
    <property type="component" value="Unassembled WGS sequence"/>
</dbReference>
<dbReference type="GeneID" id="85391504"/>
<feature type="transmembrane region" description="Helical" evidence="1">
    <location>
        <begin position="15"/>
        <end position="32"/>
    </location>
</feature>
<accession>A0AAD8XIM8</accession>
<evidence type="ECO:0000313" key="2">
    <source>
        <dbReference type="EMBL" id="KAK1727951.1"/>
    </source>
</evidence>
<sequence>MESLGRLSRLGPLDLLRLLCLLSRVCLLWHLLRLCGLRPCLMLLVLGVLRLHMLLLTILLLMLLCLLLAMVLLVSLLVLPILSLTILCRCCRLLLLLLLSKKSSILMRAGRGSDAVGNTRRRGASTASSRIHGILRHGRPLMNHQASKMLCGMLAHELRCPGRVLEPILVFQVAKLLLNARRHLCEGAR</sequence>